<dbReference type="AlphaFoldDB" id="A0A0U0R1G3"/>
<proteinExistence type="predicted"/>
<sequence>MHHTAHHQPVQAQADGPQQQGAAIEPPCQPEGLAQHGPGGAGAGAFGDQSGTDITAGA</sequence>
<dbReference type="Proteomes" id="UP000038802">
    <property type="component" value="Unassembled WGS sequence"/>
</dbReference>
<feature type="compositionally biased region" description="Polar residues" evidence="1">
    <location>
        <begin position="49"/>
        <end position="58"/>
    </location>
</feature>
<accession>A0A0U0R1G3</accession>
<name>A0A0U0R1G3_MYCTX</name>
<feature type="compositionally biased region" description="Low complexity" evidence="1">
    <location>
        <begin position="8"/>
        <end position="23"/>
    </location>
</feature>
<protein>
    <submittedName>
        <fullName evidence="2">Uncharacterized protein</fullName>
    </submittedName>
</protein>
<evidence type="ECO:0000256" key="1">
    <source>
        <dbReference type="SAM" id="MobiDB-lite"/>
    </source>
</evidence>
<evidence type="ECO:0000313" key="3">
    <source>
        <dbReference type="Proteomes" id="UP000038802"/>
    </source>
</evidence>
<feature type="region of interest" description="Disordered" evidence="1">
    <location>
        <begin position="1"/>
        <end position="58"/>
    </location>
</feature>
<dbReference type="EMBL" id="CSAE01000156">
    <property type="protein sequence ID" value="COV60708.1"/>
    <property type="molecule type" value="Genomic_DNA"/>
</dbReference>
<gene>
    <name evidence="2" type="ORF">ERS007703_01716</name>
</gene>
<organism evidence="2 3">
    <name type="scientific">Mycobacterium tuberculosis</name>
    <dbReference type="NCBI Taxonomy" id="1773"/>
    <lineage>
        <taxon>Bacteria</taxon>
        <taxon>Bacillati</taxon>
        <taxon>Actinomycetota</taxon>
        <taxon>Actinomycetes</taxon>
        <taxon>Mycobacteriales</taxon>
        <taxon>Mycobacteriaceae</taxon>
        <taxon>Mycobacterium</taxon>
        <taxon>Mycobacterium tuberculosis complex</taxon>
    </lineage>
</organism>
<reference evidence="3" key="1">
    <citation type="submission" date="2015-03" db="EMBL/GenBank/DDBJ databases">
        <authorList>
            <consortium name="Pathogen Informatics"/>
        </authorList>
    </citation>
    <scope>NUCLEOTIDE SEQUENCE [LARGE SCALE GENOMIC DNA]</scope>
    <source>
        <strain evidence="3">K00500041</strain>
    </source>
</reference>
<evidence type="ECO:0000313" key="2">
    <source>
        <dbReference type="EMBL" id="COV60708.1"/>
    </source>
</evidence>